<evidence type="ECO:0000313" key="3">
    <source>
        <dbReference type="EMBL" id="KAE8406780.1"/>
    </source>
</evidence>
<dbReference type="PROSITE" id="PS50157">
    <property type="entry name" value="ZINC_FINGER_C2H2_2"/>
    <property type="match status" value="1"/>
</dbReference>
<dbReference type="GO" id="GO:0008270">
    <property type="term" value="F:zinc ion binding"/>
    <property type="evidence" value="ECO:0007669"/>
    <property type="project" value="UniProtKB-KW"/>
</dbReference>
<dbReference type="RefSeq" id="XP_031944099.1">
    <property type="nucleotide sequence ID" value="XM_032089056.1"/>
</dbReference>
<feature type="domain" description="C2H2-type" evidence="2">
    <location>
        <begin position="22"/>
        <end position="54"/>
    </location>
</feature>
<evidence type="ECO:0000313" key="4">
    <source>
        <dbReference type="Proteomes" id="UP000325579"/>
    </source>
</evidence>
<reference evidence="3 4" key="1">
    <citation type="submission" date="2019-04" db="EMBL/GenBank/DDBJ databases">
        <authorList>
            <consortium name="DOE Joint Genome Institute"/>
            <person name="Mondo S."/>
            <person name="Kjaerbolling I."/>
            <person name="Vesth T."/>
            <person name="Frisvad J.C."/>
            <person name="Nybo J.L."/>
            <person name="Theobald S."/>
            <person name="Kildgaard S."/>
            <person name="Isbrandt T."/>
            <person name="Kuo A."/>
            <person name="Sato A."/>
            <person name="Lyhne E.K."/>
            <person name="Kogle M.E."/>
            <person name="Wiebenga A."/>
            <person name="Kun R.S."/>
            <person name="Lubbers R.J."/>
            <person name="Makela M.R."/>
            <person name="Barry K."/>
            <person name="Chovatia M."/>
            <person name="Clum A."/>
            <person name="Daum C."/>
            <person name="Haridas S."/>
            <person name="He G."/>
            <person name="LaButti K."/>
            <person name="Lipzen A."/>
            <person name="Riley R."/>
            <person name="Salamov A."/>
            <person name="Simmons B.A."/>
            <person name="Magnuson J.K."/>
            <person name="Henrissat B."/>
            <person name="Mortensen U.H."/>
            <person name="Larsen T.O."/>
            <person name="Devries R.P."/>
            <person name="Grigoriev I.V."/>
            <person name="Machida M."/>
            <person name="Baker S.E."/>
            <person name="Andersen M.R."/>
            <person name="Cantor M.N."/>
            <person name="Hua S.X."/>
        </authorList>
    </citation>
    <scope>NUCLEOTIDE SEQUENCE [LARGE SCALE GENOMIC DNA]</scope>
    <source>
        <strain evidence="3 4">CBS 119388</strain>
    </source>
</reference>
<dbReference type="AlphaFoldDB" id="A0A5N7DK20"/>
<sequence>MASLQRQHNTLNKILEHTSIRFICPECLRGFPRPYLLYRHFREQQDDIHKGLSMRNTDHQTFLLCYQKALKASIPAGQLPVDSKCFETAYIVEHYEEDAEIHEHITPNTASPSSSALPSDYLPQGAILDESTVWNNWGNVNPGFQDGFN</sequence>
<keyword evidence="4" id="KW-1185">Reference proteome</keyword>
<keyword evidence="1" id="KW-0479">Metal-binding</keyword>
<accession>A0A5N7DK20</accession>
<dbReference type="InterPro" id="IPR013087">
    <property type="entry name" value="Znf_C2H2_type"/>
</dbReference>
<dbReference type="EMBL" id="ML736752">
    <property type="protein sequence ID" value="KAE8406780.1"/>
    <property type="molecule type" value="Genomic_DNA"/>
</dbReference>
<feature type="non-terminal residue" evidence="3">
    <location>
        <position position="1"/>
    </location>
</feature>
<organism evidence="3 4">
    <name type="scientific">Aspergillus pseudonomiae</name>
    <dbReference type="NCBI Taxonomy" id="1506151"/>
    <lineage>
        <taxon>Eukaryota</taxon>
        <taxon>Fungi</taxon>
        <taxon>Dikarya</taxon>
        <taxon>Ascomycota</taxon>
        <taxon>Pezizomycotina</taxon>
        <taxon>Eurotiomycetes</taxon>
        <taxon>Eurotiomycetidae</taxon>
        <taxon>Eurotiales</taxon>
        <taxon>Aspergillaceae</taxon>
        <taxon>Aspergillus</taxon>
        <taxon>Aspergillus subgen. Circumdati</taxon>
    </lineage>
</organism>
<evidence type="ECO:0000259" key="2">
    <source>
        <dbReference type="PROSITE" id="PS50157"/>
    </source>
</evidence>
<name>A0A5N7DK20_9EURO</name>
<keyword evidence="1" id="KW-0862">Zinc</keyword>
<evidence type="ECO:0000256" key="1">
    <source>
        <dbReference type="PROSITE-ProRule" id="PRU00042"/>
    </source>
</evidence>
<dbReference type="GeneID" id="43673747"/>
<gene>
    <name evidence="3" type="ORF">BDV37DRAFT_291892</name>
</gene>
<protein>
    <recommendedName>
        <fullName evidence="2">C2H2-type domain-containing protein</fullName>
    </recommendedName>
</protein>
<dbReference type="OrthoDB" id="4462805at2759"/>
<dbReference type="Proteomes" id="UP000325579">
    <property type="component" value="Unassembled WGS sequence"/>
</dbReference>
<proteinExistence type="predicted"/>
<keyword evidence="1" id="KW-0863">Zinc-finger</keyword>